<dbReference type="InterPro" id="IPR013658">
    <property type="entry name" value="SGL"/>
</dbReference>
<evidence type="ECO:0000259" key="2">
    <source>
        <dbReference type="Pfam" id="PF08450"/>
    </source>
</evidence>
<organism evidence="4 5">
    <name type="scientific">Calycomorphotria hydatis</name>
    <dbReference type="NCBI Taxonomy" id="2528027"/>
    <lineage>
        <taxon>Bacteria</taxon>
        <taxon>Pseudomonadati</taxon>
        <taxon>Planctomycetota</taxon>
        <taxon>Planctomycetia</taxon>
        <taxon>Planctomycetales</taxon>
        <taxon>Planctomycetaceae</taxon>
        <taxon>Calycomorphotria</taxon>
    </lineage>
</organism>
<dbReference type="AlphaFoldDB" id="A0A517TAD0"/>
<dbReference type="Pfam" id="PF08450">
    <property type="entry name" value="SGL"/>
    <property type="match status" value="1"/>
</dbReference>
<evidence type="ECO:0000259" key="3">
    <source>
        <dbReference type="Pfam" id="PF20434"/>
    </source>
</evidence>
<keyword evidence="1 4" id="KW-0378">Hydrolase</keyword>
<dbReference type="EMBL" id="CP036316">
    <property type="protein sequence ID" value="QDT65327.1"/>
    <property type="molecule type" value="Genomic_DNA"/>
</dbReference>
<dbReference type="Gene3D" id="3.40.50.1820">
    <property type="entry name" value="alpha/beta hydrolase"/>
    <property type="match status" value="1"/>
</dbReference>
<sequence length="575" mass="63227">MRTEMVWCCLILSSVGIPSLSYSAESPVDRSQPLVHLEQEFALCDGACYDGRGNLFVPDVKGQKLYQRNERTGKWSERVSEAGRISGTFFQLGKVYLSHNSESSISRLEGNKIVPVAALEDGEKPPAKPNDLVVDYLGRIWVTITPRNQVIRIDPDGTRTVVTDKVISPNGITISPDASQLYVAAYRPKEIISFHVSGDGSLSDEKVFAVMDDGEALGADGMSIDRAGNVYCAGATDIWIWSPKGELLDKIKTPERPINCTFGDRDFRTLYISTFGGLYSQRMNVSGVSPEPDQHSMNAEKNLLSTDIPESVAAYLNLPYTRESGRKMHMDLFVPEGEGPHPTVVVVHGGGWLKGDKIKFRPLAIDLAKRGFVAAAIEYRLGDEAAYPAAVIDCATAVRFLRTHADQYKVDSNRIAAIGGSAGGHLVGLLATGGDDPTLVGSTDWSGVSSRIQAAIVMAGPMLMASGSVAERSISDPDRSNSNRWLRKSFAEDPELYRHSDAELRITADDPPILFLVGELDKPERYLSTTAKLNEVHVPTETIIYPKAKHGCWMRPQWFSRMNDDMEAFMRKHLN</sequence>
<dbReference type="SUPFAM" id="SSF53474">
    <property type="entry name" value="alpha/beta-Hydrolases"/>
    <property type="match status" value="1"/>
</dbReference>
<feature type="domain" description="SMP-30/Gluconolactonase/LRE-like region" evidence="2">
    <location>
        <begin position="45"/>
        <end position="274"/>
    </location>
</feature>
<dbReference type="KEGG" id="chya:V22_25760"/>
<evidence type="ECO:0000313" key="4">
    <source>
        <dbReference type="EMBL" id="QDT65327.1"/>
    </source>
</evidence>
<protein>
    <submittedName>
        <fullName evidence="4">Gluconolactonase</fullName>
        <ecNumber evidence="4">3.1.1.17</ecNumber>
    </submittedName>
</protein>
<keyword evidence="5" id="KW-1185">Reference proteome</keyword>
<feature type="domain" description="BD-FAE-like" evidence="3">
    <location>
        <begin position="330"/>
        <end position="522"/>
    </location>
</feature>
<name>A0A517TAD0_9PLAN</name>
<dbReference type="OrthoDB" id="272794at2"/>
<dbReference type="InterPro" id="IPR049492">
    <property type="entry name" value="BD-FAE-like_dom"/>
</dbReference>
<reference evidence="4 5" key="1">
    <citation type="submission" date="2019-02" db="EMBL/GenBank/DDBJ databases">
        <title>Deep-cultivation of Planctomycetes and their phenomic and genomic characterization uncovers novel biology.</title>
        <authorList>
            <person name="Wiegand S."/>
            <person name="Jogler M."/>
            <person name="Boedeker C."/>
            <person name="Pinto D."/>
            <person name="Vollmers J."/>
            <person name="Rivas-Marin E."/>
            <person name="Kohn T."/>
            <person name="Peeters S.H."/>
            <person name="Heuer A."/>
            <person name="Rast P."/>
            <person name="Oberbeckmann S."/>
            <person name="Bunk B."/>
            <person name="Jeske O."/>
            <person name="Meyerdierks A."/>
            <person name="Storesund J.E."/>
            <person name="Kallscheuer N."/>
            <person name="Luecker S."/>
            <person name="Lage O.M."/>
            <person name="Pohl T."/>
            <person name="Merkel B.J."/>
            <person name="Hornburger P."/>
            <person name="Mueller R.-W."/>
            <person name="Bruemmer F."/>
            <person name="Labrenz M."/>
            <person name="Spormann A.M."/>
            <person name="Op den Camp H."/>
            <person name="Overmann J."/>
            <person name="Amann R."/>
            <person name="Jetten M.S.M."/>
            <person name="Mascher T."/>
            <person name="Medema M.H."/>
            <person name="Devos D.P."/>
            <person name="Kaster A.-K."/>
            <person name="Ovreas L."/>
            <person name="Rohde M."/>
            <person name="Galperin M.Y."/>
            <person name="Jogler C."/>
        </authorList>
    </citation>
    <scope>NUCLEOTIDE SEQUENCE [LARGE SCALE GENOMIC DNA]</scope>
    <source>
        <strain evidence="4 5">V22</strain>
    </source>
</reference>
<dbReference type="Gene3D" id="2.120.10.30">
    <property type="entry name" value="TolB, C-terminal domain"/>
    <property type="match status" value="1"/>
</dbReference>
<evidence type="ECO:0000313" key="5">
    <source>
        <dbReference type="Proteomes" id="UP000319976"/>
    </source>
</evidence>
<dbReference type="PANTHER" id="PTHR47572:SF4">
    <property type="entry name" value="LACTONASE DRP35"/>
    <property type="match status" value="1"/>
</dbReference>
<dbReference type="PANTHER" id="PTHR47572">
    <property type="entry name" value="LIPOPROTEIN-RELATED"/>
    <property type="match status" value="1"/>
</dbReference>
<dbReference type="GO" id="GO:0004341">
    <property type="term" value="F:gluconolactonase activity"/>
    <property type="evidence" value="ECO:0007669"/>
    <property type="project" value="UniProtKB-EC"/>
</dbReference>
<dbReference type="EC" id="3.1.1.17" evidence="4"/>
<dbReference type="Pfam" id="PF20434">
    <property type="entry name" value="BD-FAE"/>
    <property type="match status" value="1"/>
</dbReference>
<dbReference type="Proteomes" id="UP000319976">
    <property type="component" value="Chromosome"/>
</dbReference>
<accession>A0A517TAD0</accession>
<dbReference type="InterPro" id="IPR029058">
    <property type="entry name" value="AB_hydrolase_fold"/>
</dbReference>
<gene>
    <name evidence="4" type="primary">gnl_1</name>
    <name evidence="4" type="ORF">V22_25760</name>
</gene>
<dbReference type="InterPro" id="IPR051262">
    <property type="entry name" value="SMP-30/CGR1_Lactonase"/>
</dbReference>
<dbReference type="InterPro" id="IPR011042">
    <property type="entry name" value="6-blade_b-propeller_TolB-like"/>
</dbReference>
<evidence type="ECO:0000256" key="1">
    <source>
        <dbReference type="ARBA" id="ARBA00022801"/>
    </source>
</evidence>
<dbReference type="SUPFAM" id="SSF63829">
    <property type="entry name" value="Calcium-dependent phosphotriesterase"/>
    <property type="match status" value="1"/>
</dbReference>
<proteinExistence type="predicted"/>